<keyword evidence="1" id="KW-1133">Transmembrane helix</keyword>
<feature type="transmembrane region" description="Helical" evidence="1">
    <location>
        <begin position="67"/>
        <end position="94"/>
    </location>
</feature>
<dbReference type="RefSeq" id="WP_306351237.1">
    <property type="nucleotide sequence ID" value="NZ_JASAWV010000004.1"/>
</dbReference>
<gene>
    <name evidence="2" type="ORF">QJU57_02940</name>
</gene>
<evidence type="ECO:0000256" key="1">
    <source>
        <dbReference type="SAM" id="Phobius"/>
    </source>
</evidence>
<reference evidence="2 3" key="1">
    <citation type="journal article" date="2023" name="Front. Microbiol.">
        <title>Phylogeography and host specificity of Pasteurellaceae pathogenic to sea-farmed fish in the north-east Atlantic.</title>
        <authorList>
            <person name="Gulla S."/>
            <person name="Colquhoun D.J."/>
            <person name="Olsen A.B."/>
            <person name="Spilsberg B."/>
            <person name="Lagesen K."/>
            <person name="Aakesson C.P."/>
            <person name="Strom S."/>
            <person name="Manji F."/>
            <person name="Birkbeck T.H."/>
            <person name="Nilsen H.K."/>
        </authorList>
    </citation>
    <scope>NUCLEOTIDE SEQUENCE [LARGE SCALE GENOMIC DNA]</scope>
    <source>
        <strain evidence="2 3">NVIB3131</strain>
    </source>
</reference>
<evidence type="ECO:0000313" key="2">
    <source>
        <dbReference type="EMBL" id="MDP8148037.1"/>
    </source>
</evidence>
<keyword evidence="1" id="KW-0812">Transmembrane</keyword>
<evidence type="ECO:0000313" key="3">
    <source>
        <dbReference type="Proteomes" id="UP001226020"/>
    </source>
</evidence>
<proteinExistence type="predicted"/>
<dbReference type="AlphaFoldDB" id="A0AAW8CH64"/>
<evidence type="ECO:0008006" key="4">
    <source>
        <dbReference type="Google" id="ProtNLM"/>
    </source>
</evidence>
<dbReference type="EMBL" id="JASAXT010000004">
    <property type="protein sequence ID" value="MDP8148037.1"/>
    <property type="molecule type" value="Genomic_DNA"/>
</dbReference>
<name>A0AAW8CH64_9PAST</name>
<keyword evidence="1" id="KW-0472">Membrane</keyword>
<protein>
    <recommendedName>
        <fullName evidence="4">Transmembrane protein</fullName>
    </recommendedName>
</protein>
<dbReference type="Proteomes" id="UP001226020">
    <property type="component" value="Unassembled WGS sequence"/>
</dbReference>
<accession>A0AAW8CH64</accession>
<keyword evidence="3" id="KW-1185">Reference proteome</keyword>
<feature type="transmembrane region" description="Helical" evidence="1">
    <location>
        <begin position="7"/>
        <end position="26"/>
    </location>
</feature>
<organism evidence="2 3">
    <name type="scientific">Phocoenobacter atlanticus subsp. atlanticus</name>
    <dbReference type="NCBI Taxonomy" id="3061285"/>
    <lineage>
        <taxon>Bacteria</taxon>
        <taxon>Pseudomonadati</taxon>
        <taxon>Pseudomonadota</taxon>
        <taxon>Gammaproteobacteria</taxon>
        <taxon>Pasteurellales</taxon>
        <taxon>Pasteurellaceae</taxon>
        <taxon>Phocoenobacter</taxon>
        <taxon>Phocoenobacter atlanticus</taxon>
    </lineage>
</organism>
<comment type="caution">
    <text evidence="2">The sequence shown here is derived from an EMBL/GenBank/DDBJ whole genome shotgun (WGS) entry which is preliminary data.</text>
</comment>
<sequence>MNKFTKILDIVSKIAVILYILFTLFYCYETFDFYTCEYADLRHFLGLQTMICQTVLGGGGLGAAMSVVYIVLISMVLVALLPLLIGLRVLVYFLRKRINKKQQSSD</sequence>